<keyword evidence="1" id="KW-1133">Transmembrane helix</keyword>
<dbReference type="GeneID" id="54278648"/>
<dbReference type="AlphaFoldDB" id="A0A6A5XXP9"/>
<keyword evidence="3" id="KW-1185">Reference proteome</keyword>
<accession>A0A6A5XXP9</accession>
<dbReference type="RefSeq" id="XP_033385759.1">
    <property type="nucleotide sequence ID" value="XM_033521251.1"/>
</dbReference>
<dbReference type="EMBL" id="ML978068">
    <property type="protein sequence ID" value="KAF2017420.1"/>
    <property type="molecule type" value="Genomic_DNA"/>
</dbReference>
<keyword evidence="1" id="KW-0812">Transmembrane</keyword>
<dbReference type="Proteomes" id="UP000799778">
    <property type="component" value="Unassembled WGS sequence"/>
</dbReference>
<evidence type="ECO:0000313" key="3">
    <source>
        <dbReference type="Proteomes" id="UP000799778"/>
    </source>
</evidence>
<protein>
    <submittedName>
        <fullName evidence="2">Uncharacterized protein</fullName>
    </submittedName>
</protein>
<name>A0A6A5XXP9_9PLEO</name>
<gene>
    <name evidence="2" type="ORF">BU24DRAFT_150201</name>
</gene>
<proteinExistence type="predicted"/>
<reference evidence="2" key="1">
    <citation type="journal article" date="2020" name="Stud. Mycol.">
        <title>101 Dothideomycetes genomes: a test case for predicting lifestyles and emergence of pathogens.</title>
        <authorList>
            <person name="Haridas S."/>
            <person name="Albert R."/>
            <person name="Binder M."/>
            <person name="Bloem J."/>
            <person name="Labutti K."/>
            <person name="Salamov A."/>
            <person name="Andreopoulos B."/>
            <person name="Baker S."/>
            <person name="Barry K."/>
            <person name="Bills G."/>
            <person name="Bluhm B."/>
            <person name="Cannon C."/>
            <person name="Castanera R."/>
            <person name="Culley D."/>
            <person name="Daum C."/>
            <person name="Ezra D."/>
            <person name="Gonzalez J."/>
            <person name="Henrissat B."/>
            <person name="Kuo A."/>
            <person name="Liang C."/>
            <person name="Lipzen A."/>
            <person name="Lutzoni F."/>
            <person name="Magnuson J."/>
            <person name="Mondo S."/>
            <person name="Nolan M."/>
            <person name="Ohm R."/>
            <person name="Pangilinan J."/>
            <person name="Park H.-J."/>
            <person name="Ramirez L."/>
            <person name="Alfaro M."/>
            <person name="Sun H."/>
            <person name="Tritt A."/>
            <person name="Yoshinaga Y."/>
            <person name="Zwiers L.-H."/>
            <person name="Turgeon B."/>
            <person name="Goodwin S."/>
            <person name="Spatafora J."/>
            <person name="Crous P."/>
            <person name="Grigoriev I."/>
        </authorList>
    </citation>
    <scope>NUCLEOTIDE SEQUENCE</scope>
    <source>
        <strain evidence="2">CBS 175.79</strain>
    </source>
</reference>
<keyword evidence="1" id="KW-0472">Membrane</keyword>
<sequence>MSRFLIRSILLNCISLFGHLSTIYCLVFLLHEHENMYTDHRSRNISSLNEK</sequence>
<feature type="transmembrane region" description="Helical" evidence="1">
    <location>
        <begin position="9"/>
        <end position="30"/>
    </location>
</feature>
<evidence type="ECO:0000313" key="2">
    <source>
        <dbReference type="EMBL" id="KAF2017420.1"/>
    </source>
</evidence>
<evidence type="ECO:0000256" key="1">
    <source>
        <dbReference type="SAM" id="Phobius"/>
    </source>
</evidence>
<organism evidence="2 3">
    <name type="scientific">Aaosphaeria arxii CBS 175.79</name>
    <dbReference type="NCBI Taxonomy" id="1450172"/>
    <lineage>
        <taxon>Eukaryota</taxon>
        <taxon>Fungi</taxon>
        <taxon>Dikarya</taxon>
        <taxon>Ascomycota</taxon>
        <taxon>Pezizomycotina</taxon>
        <taxon>Dothideomycetes</taxon>
        <taxon>Pleosporomycetidae</taxon>
        <taxon>Pleosporales</taxon>
        <taxon>Pleosporales incertae sedis</taxon>
        <taxon>Aaosphaeria</taxon>
    </lineage>
</organism>